<proteinExistence type="predicted"/>
<dbReference type="KEGG" id="bfm:BP422_29525"/>
<feature type="compositionally biased region" description="Polar residues" evidence="1">
    <location>
        <begin position="1"/>
        <end position="10"/>
    </location>
</feature>
<evidence type="ECO:0000313" key="3">
    <source>
        <dbReference type="Proteomes" id="UP000197781"/>
    </source>
</evidence>
<reference evidence="2 3" key="1">
    <citation type="submission" date="2016-11" db="EMBL/GenBank/DDBJ databases">
        <authorList>
            <person name="Jaros S."/>
            <person name="Januszkiewicz K."/>
            <person name="Wedrychowicz H."/>
        </authorList>
    </citation>
    <scope>NUCLEOTIDE SEQUENCE [LARGE SCALE GENOMIC DNA]</scope>
    <source>
        <strain evidence="2 3">NF2</strain>
    </source>
</reference>
<dbReference type="EMBL" id="CP018145">
    <property type="protein sequence ID" value="ASJ57285.1"/>
    <property type="molecule type" value="Genomic_DNA"/>
</dbReference>
<organism evidence="2 3">
    <name type="scientific">Brevibacillus formosus</name>
    <dbReference type="NCBI Taxonomy" id="54913"/>
    <lineage>
        <taxon>Bacteria</taxon>
        <taxon>Bacillati</taxon>
        <taxon>Bacillota</taxon>
        <taxon>Bacilli</taxon>
        <taxon>Bacillales</taxon>
        <taxon>Paenibacillaceae</taxon>
        <taxon>Brevibacillus</taxon>
    </lineage>
</organism>
<feature type="region of interest" description="Disordered" evidence="1">
    <location>
        <begin position="1"/>
        <end position="21"/>
    </location>
</feature>
<sequence>MPTESISKEQPTGAVDFPGKNQDIRQEYGQINEYKHGIRVFLPEVRDFSCEMGGALFYLGRILIHRTKNF</sequence>
<name>A0A220MR68_9BACL</name>
<accession>A0A220MR68</accession>
<dbReference type="Proteomes" id="UP000197781">
    <property type="component" value="Chromosome"/>
</dbReference>
<dbReference type="AlphaFoldDB" id="A0A220MR68"/>
<evidence type="ECO:0000256" key="1">
    <source>
        <dbReference type="SAM" id="MobiDB-lite"/>
    </source>
</evidence>
<gene>
    <name evidence="2" type="ORF">BP422_29525</name>
</gene>
<protein>
    <submittedName>
        <fullName evidence="2">Uncharacterized protein</fullName>
    </submittedName>
</protein>
<evidence type="ECO:0000313" key="2">
    <source>
        <dbReference type="EMBL" id="ASJ57285.1"/>
    </source>
</evidence>